<comment type="caution">
    <text evidence="2">The sequence shown here is derived from an EMBL/GenBank/DDBJ whole genome shotgun (WGS) entry which is preliminary data.</text>
</comment>
<dbReference type="EMBL" id="JAVRRD010000055">
    <property type="protein sequence ID" value="KAK5043616.1"/>
    <property type="molecule type" value="Genomic_DNA"/>
</dbReference>
<keyword evidence="3" id="KW-1185">Reference proteome</keyword>
<dbReference type="AlphaFoldDB" id="A0AAV9MS92"/>
<dbReference type="GeneID" id="89979529"/>
<protein>
    <submittedName>
        <fullName evidence="2">Uncharacterized protein</fullName>
    </submittedName>
</protein>
<evidence type="ECO:0000313" key="2">
    <source>
        <dbReference type="EMBL" id="KAK5043616.1"/>
    </source>
</evidence>
<proteinExistence type="predicted"/>
<evidence type="ECO:0000313" key="3">
    <source>
        <dbReference type="Proteomes" id="UP001358417"/>
    </source>
</evidence>
<name>A0AAV9MS92_9EURO</name>
<accession>A0AAV9MS92</accession>
<organism evidence="2 3">
    <name type="scientific">Exophiala bonariae</name>
    <dbReference type="NCBI Taxonomy" id="1690606"/>
    <lineage>
        <taxon>Eukaryota</taxon>
        <taxon>Fungi</taxon>
        <taxon>Dikarya</taxon>
        <taxon>Ascomycota</taxon>
        <taxon>Pezizomycotina</taxon>
        <taxon>Eurotiomycetes</taxon>
        <taxon>Chaetothyriomycetidae</taxon>
        <taxon>Chaetothyriales</taxon>
        <taxon>Herpotrichiellaceae</taxon>
        <taxon>Exophiala</taxon>
    </lineage>
</organism>
<feature type="signal peptide" evidence="1">
    <location>
        <begin position="1"/>
        <end position="17"/>
    </location>
</feature>
<dbReference type="Proteomes" id="UP001358417">
    <property type="component" value="Unassembled WGS sequence"/>
</dbReference>
<dbReference type="RefSeq" id="XP_064699999.1">
    <property type="nucleotide sequence ID" value="XM_064854908.1"/>
</dbReference>
<sequence length="290" mass="29588">MKFSYSSLFLSSSSALAGSISLLPFSDTDCGGTQLQDIQSNNANPQDTSNCVSPGPYQSVNIVSVDSGFQCNVYSDNQCQDFLESFTSTGCTTVAGSGVICFSQALFDNPLAETLATVTVGGPVLTVNGGGAGALITEAVSSACTNGCNPNNPFKQGYNHLNVEGTQSVAMTGTFTSNNQRDYMAALLQGAMTAALTNQREDLCCSPETDDVIVDSPTFFQVVLTDQNTQAVQAQMTATITITSSPGSTGIDCGSTQASVTSSVLGAIPGVGGLLATAFTVACVVVASGS</sequence>
<feature type="chain" id="PRO_5043956472" evidence="1">
    <location>
        <begin position="18"/>
        <end position="290"/>
    </location>
</feature>
<gene>
    <name evidence="2" type="ORF">LTR84_011376</name>
</gene>
<evidence type="ECO:0000256" key="1">
    <source>
        <dbReference type="SAM" id="SignalP"/>
    </source>
</evidence>
<keyword evidence="1" id="KW-0732">Signal</keyword>
<reference evidence="2 3" key="1">
    <citation type="submission" date="2023-08" db="EMBL/GenBank/DDBJ databases">
        <title>Black Yeasts Isolated from many extreme environments.</title>
        <authorList>
            <person name="Coleine C."/>
            <person name="Stajich J.E."/>
            <person name="Selbmann L."/>
        </authorList>
    </citation>
    <scope>NUCLEOTIDE SEQUENCE [LARGE SCALE GENOMIC DNA]</scope>
    <source>
        <strain evidence="2 3">CCFEE 5792</strain>
    </source>
</reference>